<organism evidence="10 11">
    <name type="scientific">Cuscuta campestris</name>
    <dbReference type="NCBI Taxonomy" id="132261"/>
    <lineage>
        <taxon>Eukaryota</taxon>
        <taxon>Viridiplantae</taxon>
        <taxon>Streptophyta</taxon>
        <taxon>Embryophyta</taxon>
        <taxon>Tracheophyta</taxon>
        <taxon>Spermatophyta</taxon>
        <taxon>Magnoliopsida</taxon>
        <taxon>eudicotyledons</taxon>
        <taxon>Gunneridae</taxon>
        <taxon>Pentapetalae</taxon>
        <taxon>asterids</taxon>
        <taxon>lamiids</taxon>
        <taxon>Solanales</taxon>
        <taxon>Convolvulaceae</taxon>
        <taxon>Cuscuteae</taxon>
        <taxon>Cuscuta</taxon>
        <taxon>Cuscuta subgen. Grammica</taxon>
        <taxon>Cuscuta sect. Cleistogrammica</taxon>
    </lineage>
</organism>
<dbReference type="Pfam" id="PF13639">
    <property type="entry name" value="zf-RING_2"/>
    <property type="match status" value="1"/>
</dbReference>
<keyword evidence="11" id="KW-1185">Reference proteome</keyword>
<dbReference type="GO" id="GO:0005634">
    <property type="term" value="C:nucleus"/>
    <property type="evidence" value="ECO:0007669"/>
    <property type="project" value="TreeGrafter"/>
</dbReference>
<dbReference type="CDD" id="cd09917">
    <property type="entry name" value="F-box_SF"/>
    <property type="match status" value="1"/>
</dbReference>
<dbReference type="Gene3D" id="1.20.1280.50">
    <property type="match status" value="1"/>
</dbReference>
<dbReference type="Proteomes" id="UP000595140">
    <property type="component" value="Unassembled WGS sequence"/>
</dbReference>
<dbReference type="Pfam" id="PF13947">
    <property type="entry name" value="GUB_WAK_bind"/>
    <property type="match status" value="1"/>
</dbReference>
<keyword evidence="4 6" id="KW-0863">Zinc-finger</keyword>
<dbReference type="PROSITE" id="PS50089">
    <property type="entry name" value="ZF_RING_2"/>
    <property type="match status" value="1"/>
</dbReference>
<evidence type="ECO:0000256" key="7">
    <source>
        <dbReference type="SAM" id="MobiDB-lite"/>
    </source>
</evidence>
<feature type="domain" description="RING-type" evidence="9">
    <location>
        <begin position="698"/>
        <end position="740"/>
    </location>
</feature>
<evidence type="ECO:0000256" key="1">
    <source>
        <dbReference type="ARBA" id="ARBA00004167"/>
    </source>
</evidence>
<dbReference type="PANTHER" id="PTHR47149:SF1">
    <property type="entry name" value="F-BOX PROTEIN RMF"/>
    <property type="match status" value="1"/>
</dbReference>
<dbReference type="EMBL" id="OOIL02002277">
    <property type="protein sequence ID" value="VFQ82024.1"/>
    <property type="molecule type" value="Genomic_DNA"/>
</dbReference>
<evidence type="ECO:0000259" key="9">
    <source>
        <dbReference type="PROSITE" id="PS50089"/>
    </source>
</evidence>
<feature type="region of interest" description="Disordered" evidence="7">
    <location>
        <begin position="582"/>
        <end position="651"/>
    </location>
</feature>
<keyword evidence="5" id="KW-0862">Zinc</keyword>
<keyword evidence="8" id="KW-0812">Transmembrane</keyword>
<dbReference type="InterPro" id="IPR013083">
    <property type="entry name" value="Znf_RING/FYVE/PHD"/>
</dbReference>
<evidence type="ECO:0000256" key="2">
    <source>
        <dbReference type="ARBA" id="ARBA00022723"/>
    </source>
</evidence>
<protein>
    <recommendedName>
        <fullName evidence="9">RING-type domain-containing protein</fullName>
    </recommendedName>
</protein>
<keyword evidence="2" id="KW-0479">Metal-binding</keyword>
<dbReference type="GO" id="GO:0061458">
    <property type="term" value="P:reproductive system development"/>
    <property type="evidence" value="ECO:0007669"/>
    <property type="project" value="TreeGrafter"/>
</dbReference>
<dbReference type="InterPro" id="IPR001841">
    <property type="entry name" value="Znf_RING"/>
</dbReference>
<sequence>MSSSTGNLAMGKRIRKMRPLCCCVSPRFKPLVPHPIFSRYEEDTWTEVAKYLDGKSLIMLAATCKWFHHVIMVESVWKYACLRDLDVPDPGKVGCKWIQLYATAFGGSHSYMFRQKDKHIDWMRIGAFVFDSQAALLTENLIAPFRIPKEETTQEMVAQNGKCVVSPIRSGIWLADLQLVHCPVCDLNTCDGTMQTLDARHIELFLSEGYQDGSWDYELLGTHEVKKRAEGATAAIFDIKHLQDRTTQMVLDFKSWKGKENDWQPKSIVARHAVAINTNLQLNEGLQVKYHGMKAGSNELPIANPPHAAKKGGGVSIRFPFGLQNEDTFMSCAYDPLFTLRCSSNSSSSSSKVVLNLPCCGDFFVRGIDYLAQQITLYDPKNCLPKRFLNLDGLSSSPFVPLHYRNYTFLKCPKHASLKNAANVSSFSVIHCLSNSTVSVVATSSPNVTRALSENACETYAADVRVPVSDDWVSSSSGGGGGDDFRLGWSSPDCRSCEAEGGVCAFAPYADYTIQSVGCNYYNSTLPPSPGSSARKKGTRIFLISVLCIIFPGAIFMACTGCFAYIRAHQHYRHLIRWSHTSGGGRTRAVQPNPDVGTTRTAPQTRRGEQNPDVGTTRTAPQTRRGEQNPDVGTTRTAPHTRRGAWNPLASPQRALHSLSEQETFAPRRTNIDIRLYTIRVYREEDGGILPRPGQNTCAICQEDYQPEQGLGLMHGCQHSFHVHCLATWLQAKSTCPICRNSPFCPQDIVTLGTTDMAIQRSQTTGSSNWNFDFFWTPLRNNTPMVFEDDGRQLPSANPYMSAL</sequence>
<dbReference type="GO" id="GO:0008270">
    <property type="term" value="F:zinc ion binding"/>
    <property type="evidence" value="ECO:0007669"/>
    <property type="project" value="UniProtKB-KW"/>
</dbReference>
<dbReference type="SUPFAM" id="SSF57850">
    <property type="entry name" value="RING/U-box"/>
    <property type="match status" value="1"/>
</dbReference>
<dbReference type="InterPro" id="IPR011016">
    <property type="entry name" value="Znf_RING-CH"/>
</dbReference>
<dbReference type="SMART" id="SM00184">
    <property type="entry name" value="RING"/>
    <property type="match status" value="1"/>
</dbReference>
<accession>A0A484M0U5</accession>
<dbReference type="PANTHER" id="PTHR47149">
    <property type="entry name" value="F-BOX PROTEIN RMF"/>
    <property type="match status" value="1"/>
</dbReference>
<evidence type="ECO:0000256" key="6">
    <source>
        <dbReference type="PROSITE-ProRule" id="PRU00175"/>
    </source>
</evidence>
<dbReference type="GO" id="GO:0016020">
    <property type="term" value="C:membrane"/>
    <property type="evidence" value="ECO:0007669"/>
    <property type="project" value="UniProtKB-SubCell"/>
</dbReference>
<keyword evidence="8" id="KW-0472">Membrane</keyword>
<evidence type="ECO:0000313" key="11">
    <source>
        <dbReference type="Proteomes" id="UP000595140"/>
    </source>
</evidence>
<reference evidence="10 11" key="1">
    <citation type="submission" date="2018-04" db="EMBL/GenBank/DDBJ databases">
        <authorList>
            <person name="Vogel A."/>
        </authorList>
    </citation>
    <scope>NUCLEOTIDE SEQUENCE [LARGE SCALE GENOMIC DNA]</scope>
</reference>
<evidence type="ECO:0000313" key="10">
    <source>
        <dbReference type="EMBL" id="VFQ82024.1"/>
    </source>
</evidence>
<comment type="subcellular location">
    <subcellularLocation>
        <location evidence="1">Membrane</location>
        <topology evidence="1">Single-pass membrane protein</topology>
    </subcellularLocation>
</comment>
<dbReference type="InterPro" id="IPR036047">
    <property type="entry name" value="F-box-like_dom_sf"/>
</dbReference>
<evidence type="ECO:0000256" key="3">
    <source>
        <dbReference type="ARBA" id="ARBA00022729"/>
    </source>
</evidence>
<dbReference type="Gene3D" id="3.30.40.10">
    <property type="entry name" value="Zinc/RING finger domain, C3HC4 (zinc finger)"/>
    <property type="match status" value="1"/>
</dbReference>
<dbReference type="OrthoDB" id="8062037at2759"/>
<dbReference type="GO" id="GO:0030247">
    <property type="term" value="F:polysaccharide binding"/>
    <property type="evidence" value="ECO:0007669"/>
    <property type="project" value="InterPro"/>
</dbReference>
<dbReference type="SMART" id="SM00744">
    <property type="entry name" value="RINGv"/>
    <property type="match status" value="1"/>
</dbReference>
<feature type="compositionally biased region" description="Polar residues" evidence="7">
    <location>
        <begin position="613"/>
        <end position="622"/>
    </location>
</feature>
<name>A0A484M0U5_9ASTE</name>
<evidence type="ECO:0000256" key="4">
    <source>
        <dbReference type="ARBA" id="ARBA00022771"/>
    </source>
</evidence>
<gene>
    <name evidence="10" type="ORF">CCAM_LOCUS23800</name>
</gene>
<proteinExistence type="predicted"/>
<evidence type="ECO:0000256" key="8">
    <source>
        <dbReference type="SAM" id="Phobius"/>
    </source>
</evidence>
<evidence type="ECO:0000256" key="5">
    <source>
        <dbReference type="ARBA" id="ARBA00022833"/>
    </source>
</evidence>
<dbReference type="InterPro" id="IPR025287">
    <property type="entry name" value="WAK_GUB"/>
</dbReference>
<keyword evidence="3" id="KW-0732">Signal</keyword>
<dbReference type="AlphaFoldDB" id="A0A484M0U5"/>
<keyword evidence="8" id="KW-1133">Transmembrane helix</keyword>
<dbReference type="SUPFAM" id="SSF81383">
    <property type="entry name" value="F-box domain"/>
    <property type="match status" value="1"/>
</dbReference>
<feature type="transmembrane region" description="Helical" evidence="8">
    <location>
        <begin position="541"/>
        <end position="566"/>
    </location>
</feature>